<evidence type="ECO:0000313" key="7">
    <source>
        <dbReference type="EMBL" id="MXO97809.1"/>
    </source>
</evidence>
<keyword evidence="5" id="KW-0560">Oxidoreductase</keyword>
<dbReference type="PANTHER" id="PTHR43303:SF4">
    <property type="entry name" value="NADPH DEHYDROGENASE C23G7.10C-RELATED"/>
    <property type="match status" value="1"/>
</dbReference>
<dbReference type="InterPro" id="IPR044152">
    <property type="entry name" value="YqjM-like"/>
</dbReference>
<dbReference type="GO" id="GO:0050661">
    <property type="term" value="F:NADP binding"/>
    <property type="evidence" value="ECO:0007669"/>
    <property type="project" value="InterPro"/>
</dbReference>
<proteinExistence type="predicted"/>
<dbReference type="RefSeq" id="WP_161389502.1">
    <property type="nucleotide sequence ID" value="NZ_JBHSCP010000001.1"/>
</dbReference>
<comment type="cofactor">
    <cofactor evidence="1">
        <name>FMN</name>
        <dbReference type="ChEBI" id="CHEBI:58210"/>
    </cofactor>
</comment>
<dbReference type="GO" id="GO:0003959">
    <property type="term" value="F:NADPH dehydrogenase activity"/>
    <property type="evidence" value="ECO:0007669"/>
    <property type="project" value="InterPro"/>
</dbReference>
<evidence type="ECO:0000256" key="3">
    <source>
        <dbReference type="ARBA" id="ARBA00022643"/>
    </source>
</evidence>
<dbReference type="InterPro" id="IPR013785">
    <property type="entry name" value="Aldolase_TIM"/>
</dbReference>
<dbReference type="PANTHER" id="PTHR43303">
    <property type="entry name" value="NADPH DEHYDROGENASE C23G7.10C-RELATED"/>
    <property type="match status" value="1"/>
</dbReference>
<evidence type="ECO:0000256" key="2">
    <source>
        <dbReference type="ARBA" id="ARBA00022630"/>
    </source>
</evidence>
<dbReference type="InterPro" id="IPR001155">
    <property type="entry name" value="OxRdtase_FMN_N"/>
</dbReference>
<gene>
    <name evidence="7" type="ORF">GRI97_02255</name>
</gene>
<feature type="domain" description="NADH:flavin oxidoreductase/NADH oxidase N-terminal" evidence="6">
    <location>
        <begin position="7"/>
        <end position="300"/>
    </location>
</feature>
<evidence type="ECO:0000256" key="5">
    <source>
        <dbReference type="ARBA" id="ARBA00023002"/>
    </source>
</evidence>
<evidence type="ECO:0000256" key="4">
    <source>
        <dbReference type="ARBA" id="ARBA00022857"/>
    </source>
</evidence>
<evidence type="ECO:0000259" key="6">
    <source>
        <dbReference type="Pfam" id="PF00724"/>
    </source>
</evidence>
<keyword evidence="2" id="KW-0285">Flavoprotein</keyword>
<dbReference type="SUPFAM" id="SSF51395">
    <property type="entry name" value="FMN-linked oxidoreductases"/>
    <property type="match status" value="1"/>
</dbReference>
<evidence type="ECO:0000313" key="8">
    <source>
        <dbReference type="Proteomes" id="UP000469430"/>
    </source>
</evidence>
<sequence length="383" mass="41745">MIDTSILFTPVTIGSVTVPNRFVLPGMQRGWCKDGAPEDRLDDYYRRRVEGGVGLIISESLAVDHPSSTQTDMFARLDGDTVEAWRRTVGTVRDAGGAMILQLWHEGALRKEGGDSRWSQHPTLSPSGLAFADKRVGQVASGDDLAAIRDGFIRSAILAKQAGANGVEVHGAHGYLLDQFLWPVTNRRDDGYGGDDMRDRVRLPAEIIAGIRAECGPDFLISFRFSQWKEADFEARVAPGPDDLALMVTALRDAGADVLHASTRRFWQPEWAGSDLNLAGWAKQLSGLPAITVGSIGLNTDVMSTFFGEEVEGRVERGVAELVRRLSAGEFDLAAIGRSLIADPDWVLKIRDGNFDAVRIFTRDDLSLPDADMGLVGEAHGRN</sequence>
<dbReference type="Gene3D" id="3.20.20.70">
    <property type="entry name" value="Aldolase class I"/>
    <property type="match status" value="1"/>
</dbReference>
<dbReference type="Proteomes" id="UP000469430">
    <property type="component" value="Unassembled WGS sequence"/>
</dbReference>
<keyword evidence="8" id="KW-1185">Reference proteome</keyword>
<keyword evidence="3" id="KW-0288">FMN</keyword>
<organism evidence="7 8">
    <name type="scientific">Croceibacterium xixiisoli</name>
    <dbReference type="NCBI Taxonomy" id="1476466"/>
    <lineage>
        <taxon>Bacteria</taxon>
        <taxon>Pseudomonadati</taxon>
        <taxon>Pseudomonadota</taxon>
        <taxon>Alphaproteobacteria</taxon>
        <taxon>Sphingomonadales</taxon>
        <taxon>Erythrobacteraceae</taxon>
        <taxon>Croceibacterium</taxon>
    </lineage>
</organism>
<dbReference type="EMBL" id="WTYJ01000001">
    <property type="protein sequence ID" value="MXO97809.1"/>
    <property type="molecule type" value="Genomic_DNA"/>
</dbReference>
<evidence type="ECO:0000256" key="1">
    <source>
        <dbReference type="ARBA" id="ARBA00001917"/>
    </source>
</evidence>
<name>A0A6I4TR73_9SPHN</name>
<comment type="caution">
    <text evidence="7">The sequence shown here is derived from an EMBL/GenBank/DDBJ whole genome shotgun (WGS) entry which is preliminary data.</text>
</comment>
<accession>A0A6I4TR73</accession>
<dbReference type="OrthoDB" id="9804454at2"/>
<dbReference type="GO" id="GO:0010181">
    <property type="term" value="F:FMN binding"/>
    <property type="evidence" value="ECO:0007669"/>
    <property type="project" value="InterPro"/>
</dbReference>
<reference evidence="7 8" key="1">
    <citation type="submission" date="2019-12" db="EMBL/GenBank/DDBJ databases">
        <title>Genomic-based taxomic classification of the family Erythrobacteraceae.</title>
        <authorList>
            <person name="Xu L."/>
        </authorList>
    </citation>
    <scope>NUCLEOTIDE SEQUENCE [LARGE SCALE GENOMIC DNA]</scope>
    <source>
        <strain evidence="7 8">S36</strain>
    </source>
</reference>
<dbReference type="AlphaFoldDB" id="A0A6I4TR73"/>
<dbReference type="Pfam" id="PF00724">
    <property type="entry name" value="Oxidored_FMN"/>
    <property type="match status" value="1"/>
</dbReference>
<keyword evidence="4" id="KW-0521">NADP</keyword>
<protein>
    <submittedName>
        <fullName evidence="7">12-oxophytodienoate reductase</fullName>
    </submittedName>
</protein>